<evidence type="ECO:0000256" key="1">
    <source>
        <dbReference type="SAM" id="MobiDB-lite"/>
    </source>
</evidence>
<evidence type="ECO:0000313" key="2">
    <source>
        <dbReference type="EMBL" id="KKK47085.1"/>
    </source>
</evidence>
<reference evidence="2" key="1">
    <citation type="journal article" date="2015" name="Nature">
        <title>Complex archaea that bridge the gap between prokaryotes and eukaryotes.</title>
        <authorList>
            <person name="Spang A."/>
            <person name="Saw J.H."/>
            <person name="Jorgensen S.L."/>
            <person name="Zaremba-Niedzwiedzka K."/>
            <person name="Martijn J."/>
            <person name="Lind A.E."/>
            <person name="van Eijk R."/>
            <person name="Schleper C."/>
            <person name="Guy L."/>
            <person name="Ettema T.J."/>
        </authorList>
    </citation>
    <scope>NUCLEOTIDE SEQUENCE</scope>
</reference>
<comment type="caution">
    <text evidence="2">The sequence shown here is derived from an EMBL/GenBank/DDBJ whole genome shotgun (WGS) entry which is preliminary data.</text>
</comment>
<proteinExistence type="predicted"/>
<feature type="region of interest" description="Disordered" evidence="1">
    <location>
        <begin position="1"/>
        <end position="21"/>
    </location>
</feature>
<accession>A0A0F8WFX6</accession>
<sequence>MGPNADGMDGMDGTHANAQMGPMHMELKMKNEQPIPAKELPIGAGDNFRWATDGEFLWKKNEDSAWRKVDLAGRLVKDQHE</sequence>
<gene>
    <name evidence="2" type="ORF">LCGC14_3158750</name>
</gene>
<dbReference type="AlphaFoldDB" id="A0A0F8WFX6"/>
<name>A0A0F8WFX6_9ZZZZ</name>
<organism evidence="2">
    <name type="scientific">marine sediment metagenome</name>
    <dbReference type="NCBI Taxonomy" id="412755"/>
    <lineage>
        <taxon>unclassified sequences</taxon>
        <taxon>metagenomes</taxon>
        <taxon>ecological metagenomes</taxon>
    </lineage>
</organism>
<protein>
    <submittedName>
        <fullName evidence="2">Uncharacterized protein</fullName>
    </submittedName>
</protein>
<dbReference type="EMBL" id="LAZR01069758">
    <property type="protein sequence ID" value="KKK47085.1"/>
    <property type="molecule type" value="Genomic_DNA"/>
</dbReference>